<evidence type="ECO:0000313" key="2">
    <source>
        <dbReference type="EMBL" id="CUR40946.1"/>
    </source>
</evidence>
<dbReference type="Proteomes" id="UP001198026">
    <property type="component" value="Unassembled WGS sequence"/>
</dbReference>
<keyword evidence="1" id="KW-0547">Nucleotide-binding</keyword>
<comment type="similarity">
    <text evidence="1">Belongs to the LamB/PxpA family.</text>
</comment>
<reference evidence="5" key="2">
    <citation type="submission" date="2015-10" db="EMBL/GenBank/DDBJ databases">
        <authorList>
            <person name="Crossman L.C."/>
        </authorList>
    </citation>
    <scope>NUCLEOTIDE SEQUENCE [LARGE SCALE GENOMIC DNA]</scope>
    <source>
        <strain evidence="5">20-2</strain>
    </source>
</reference>
<dbReference type="InterPro" id="IPR005501">
    <property type="entry name" value="LamB/YcsF/PxpA-like"/>
</dbReference>
<protein>
    <recommendedName>
        <fullName evidence="1">5-oxoprolinase subunit A</fullName>
        <shortName evidence="1">5-OPase subunit A</shortName>
        <ecNumber evidence="1">3.5.2.9</ecNumber>
    </recommendedName>
    <alternativeName>
        <fullName evidence="1">5-oxoprolinase (ATP-hydrolyzing) subunit A</fullName>
    </alternativeName>
</protein>
<evidence type="ECO:0000313" key="6">
    <source>
        <dbReference type="Proteomes" id="UP000510868"/>
    </source>
</evidence>
<reference evidence="4 6" key="3">
    <citation type="submission" date="2020-07" db="EMBL/GenBank/DDBJ databases">
        <title>Genome sequence of Lactobacillus reuteri CNEI-KCA3 isolated from the faeces of a reared-broiler chicken, South-East Nigeria, reveals presence of CRISPR arrays.</title>
        <authorList>
            <person name="Anukam K.C."/>
            <person name="Ibezim C.N."/>
            <person name="BeecK W.V."/>
            <person name="Allonsius C."/>
            <person name="Broek M.D."/>
            <person name="Tuyaerts I."/>
            <person name="Attama A."/>
            <person name="Esimone C.O."/>
            <person name="Lebeer S."/>
        </authorList>
    </citation>
    <scope>NUCLEOTIDE SEQUENCE [LARGE SCALE GENOMIC DNA]</scope>
    <source>
        <strain evidence="4 6">CNEI-KCA3</strain>
    </source>
</reference>
<evidence type="ECO:0000313" key="4">
    <source>
        <dbReference type="EMBL" id="QLQ61427.1"/>
    </source>
</evidence>
<comment type="subunit">
    <text evidence="1">Forms a complex composed of PxpA, PxpB and PxpC.</text>
</comment>
<dbReference type="EMBL" id="JAJGWB010000083">
    <property type="protein sequence ID" value="MCC4477055.1"/>
    <property type="molecule type" value="Genomic_DNA"/>
</dbReference>
<accession>A0A0U5JST5</accession>
<dbReference type="EMBL" id="CP059275">
    <property type="protein sequence ID" value="QLQ61427.1"/>
    <property type="molecule type" value="Genomic_DNA"/>
</dbReference>
<dbReference type="GO" id="GO:0005524">
    <property type="term" value="F:ATP binding"/>
    <property type="evidence" value="ECO:0007669"/>
    <property type="project" value="UniProtKB-UniRule"/>
</dbReference>
<dbReference type="EMBL" id="LN887583">
    <property type="protein sequence ID" value="CUR40946.1"/>
    <property type="molecule type" value="Genomic_DNA"/>
</dbReference>
<dbReference type="GO" id="GO:0005975">
    <property type="term" value="P:carbohydrate metabolic process"/>
    <property type="evidence" value="ECO:0007669"/>
    <property type="project" value="InterPro"/>
</dbReference>
<evidence type="ECO:0000256" key="1">
    <source>
        <dbReference type="HAMAP-Rule" id="MF_00691"/>
    </source>
</evidence>
<dbReference type="EC" id="3.5.2.9" evidence="1"/>
<dbReference type="PANTHER" id="PTHR30292">
    <property type="entry name" value="UNCHARACTERIZED PROTEIN YBGL-RELATED"/>
    <property type="match status" value="1"/>
</dbReference>
<dbReference type="AlphaFoldDB" id="A0A0U5JST5"/>
<evidence type="ECO:0000313" key="3">
    <source>
        <dbReference type="EMBL" id="MCC4477055.1"/>
    </source>
</evidence>
<dbReference type="GO" id="GO:0017168">
    <property type="term" value="F:5-oxoprolinase (ATP-hydrolyzing) activity"/>
    <property type="evidence" value="ECO:0007669"/>
    <property type="project" value="UniProtKB-UniRule"/>
</dbReference>
<dbReference type="Gene3D" id="3.20.20.370">
    <property type="entry name" value="Glycoside hydrolase/deacetylase"/>
    <property type="match status" value="1"/>
</dbReference>
<dbReference type="RefSeq" id="WP_102816300.1">
    <property type="nucleotide sequence ID" value="NZ_CP059275.1"/>
</dbReference>
<reference evidence="3" key="4">
    <citation type="submission" date="2021-10" db="EMBL/GenBank/DDBJ databases">
        <title>Evolutionary history and lifestyle of the vertebrate symbiont Limosilactobacillus reuteri.</title>
        <authorList>
            <person name="Zheng J."/>
            <person name="Li F."/>
            <person name="Gaenzle M."/>
            <person name="Walter J."/>
        </authorList>
    </citation>
    <scope>NUCLEOTIDE SEQUENCE</scope>
    <source>
        <strain evidence="3">GQ_1_3_1</strain>
    </source>
</reference>
<evidence type="ECO:0000313" key="5">
    <source>
        <dbReference type="Proteomes" id="UP000235484"/>
    </source>
</evidence>
<dbReference type="PANTHER" id="PTHR30292:SF0">
    <property type="entry name" value="5-OXOPROLINASE SUBUNIT A"/>
    <property type="match status" value="1"/>
</dbReference>
<dbReference type="NCBIfam" id="NF003816">
    <property type="entry name" value="PRK05406.1-5"/>
    <property type="match status" value="1"/>
</dbReference>
<reference evidence="2" key="1">
    <citation type="submission" date="2015-10" db="EMBL/GenBank/DDBJ databases">
        <authorList>
            <person name="Gilbert D.G."/>
        </authorList>
    </citation>
    <scope>NUCLEOTIDE SEQUENCE [LARGE SCALE GENOMIC DNA]</scope>
    <source>
        <strain evidence="2">20-2</strain>
    </source>
</reference>
<dbReference type="Proteomes" id="UP000510868">
    <property type="component" value="Chromosome"/>
</dbReference>
<keyword evidence="1" id="KW-0378">Hydrolase</keyword>
<name>A0A0U5JST5_LIMRT</name>
<dbReference type="HAMAP" id="MF_00691">
    <property type="entry name" value="PxpA"/>
    <property type="match status" value="1"/>
</dbReference>
<dbReference type="Pfam" id="PF03746">
    <property type="entry name" value="LamB_YcsF"/>
    <property type="match status" value="1"/>
</dbReference>
<sequence length="249" mass="26245">MLTVDLNSDLGESFGHYTIGNDEKLLPLITSANIACGFHAGDPQVMAKTVAIAEKNGVQIGAHPGYPDLNGFGRRYLAMAPRDVSNIITYQVAALAGFTSGHHLHHVKPHGALYNAAGKDYELALAICKGIQRVDPQLPIYGLAGSNLIKAANEVGLPARSEAFADRAYQADGSLVPRSQAGAVLTDPAEVAQRAVSMINEQAVTAITGETVPLKVDSLCVHGDNEAALLIVKQLRKTLTKNGIELAAC</sequence>
<comment type="catalytic activity">
    <reaction evidence="1">
        <text>5-oxo-L-proline + ATP + 2 H2O = L-glutamate + ADP + phosphate + H(+)</text>
        <dbReference type="Rhea" id="RHEA:10348"/>
        <dbReference type="ChEBI" id="CHEBI:15377"/>
        <dbReference type="ChEBI" id="CHEBI:15378"/>
        <dbReference type="ChEBI" id="CHEBI:29985"/>
        <dbReference type="ChEBI" id="CHEBI:30616"/>
        <dbReference type="ChEBI" id="CHEBI:43474"/>
        <dbReference type="ChEBI" id="CHEBI:58402"/>
        <dbReference type="ChEBI" id="CHEBI:456216"/>
        <dbReference type="EC" id="3.5.2.9"/>
    </reaction>
</comment>
<keyword evidence="1" id="KW-0067">ATP-binding</keyword>
<dbReference type="NCBIfam" id="NF003814">
    <property type="entry name" value="PRK05406.1-3"/>
    <property type="match status" value="1"/>
</dbReference>
<dbReference type="Proteomes" id="UP000235484">
    <property type="component" value="Unassembled WGS sequence"/>
</dbReference>
<dbReference type="SUPFAM" id="SSF88713">
    <property type="entry name" value="Glycoside hydrolase/deacetylase"/>
    <property type="match status" value="1"/>
</dbReference>
<proteinExistence type="inferred from homology"/>
<dbReference type="CDD" id="cd10787">
    <property type="entry name" value="LamB_YcsF_like"/>
    <property type="match status" value="1"/>
</dbReference>
<dbReference type="InterPro" id="IPR011330">
    <property type="entry name" value="Glyco_hydro/deAcase_b/a-brl"/>
</dbReference>
<comment type="function">
    <text evidence="1">Catalyzes the cleavage of 5-oxoproline to form L-glutamate coupled to the hydrolysis of ATP to ADP and inorganic phosphate.</text>
</comment>
<gene>
    <name evidence="2" type="primary">lamB</name>
    <name evidence="1" type="synonym">pxpA</name>
    <name evidence="4" type="ORF">HHK02_09735</name>
    <name evidence="3" type="ORF">LMB76_02230</name>
    <name evidence="2" type="ORF">LRLP16767_LR202_01005</name>
</gene>
<organism evidence="2 5">
    <name type="scientific">Limosilactobacillus reuteri</name>
    <name type="common">Lactobacillus reuteri</name>
    <dbReference type="NCBI Taxonomy" id="1598"/>
    <lineage>
        <taxon>Bacteria</taxon>
        <taxon>Bacillati</taxon>
        <taxon>Bacillota</taxon>
        <taxon>Bacilli</taxon>
        <taxon>Lactobacillales</taxon>
        <taxon>Lactobacillaceae</taxon>
        <taxon>Limosilactobacillus</taxon>
    </lineage>
</organism>